<sequence>MFEETYPPPVINTFFTDRTTTLFPFLVISVILGLFLDYVILTQSKSLGTFKYYLLNQAIWAQIYEILMITLNPVFLTPYFAGYMGGIFRKSAGYAATSAMNALCFSLFLNNVVGVILSLVNRYILTFHPDWRKYLENKYTISLIVTFHISIYALDVACYFMALSDSEVIRTVAINETGTALQKYYNESTFIYFSLYGGFSRRLSLFFFVVICGLSGILLTSVAVFIKNVFFFRKTKGVISKTSQYLLISAFVQIVMCVLFLSVPFGWLVIALAFNIQDSANVTNGFIMLVSIHGFVDIVSTLYFIKPYRKYCLGLVGAFRKRRIEVPRRLLFLSRTE</sequence>
<evidence type="ECO:0000313" key="2">
    <source>
        <dbReference type="Proteomes" id="UP000492821"/>
    </source>
</evidence>
<accession>A0A7E4VDX0</accession>
<feature type="transmembrane region" description="Helical" evidence="1">
    <location>
        <begin position="141"/>
        <end position="162"/>
    </location>
</feature>
<evidence type="ECO:0000256" key="1">
    <source>
        <dbReference type="SAM" id="Phobius"/>
    </source>
</evidence>
<reference evidence="2" key="1">
    <citation type="journal article" date="2013" name="Genetics">
        <title>The draft genome and transcriptome of Panagrellus redivivus are shaped by the harsh demands of a free-living lifestyle.</title>
        <authorList>
            <person name="Srinivasan J."/>
            <person name="Dillman A.R."/>
            <person name="Macchietto M.G."/>
            <person name="Heikkinen L."/>
            <person name="Lakso M."/>
            <person name="Fracchia K.M."/>
            <person name="Antoshechkin I."/>
            <person name="Mortazavi A."/>
            <person name="Wong G."/>
            <person name="Sternberg P.W."/>
        </authorList>
    </citation>
    <scope>NUCLEOTIDE SEQUENCE [LARGE SCALE GENOMIC DNA]</scope>
    <source>
        <strain evidence="2">MT8872</strain>
    </source>
</reference>
<dbReference type="PANTHER" id="PTHR22941">
    <property type="entry name" value="SERPENTINE RECEPTOR"/>
    <property type="match status" value="1"/>
</dbReference>
<keyword evidence="1" id="KW-0472">Membrane</keyword>
<dbReference type="InterPro" id="IPR053220">
    <property type="entry name" value="Nematode_rcpt-like_serp_H"/>
</dbReference>
<evidence type="ECO:0000313" key="3">
    <source>
        <dbReference type="WBParaSite" id="Pan_g19113.t1"/>
    </source>
</evidence>
<feature type="transmembrane region" description="Helical" evidence="1">
    <location>
        <begin position="286"/>
        <end position="305"/>
    </location>
</feature>
<reference evidence="3" key="2">
    <citation type="submission" date="2020-10" db="UniProtKB">
        <authorList>
            <consortium name="WormBaseParasite"/>
        </authorList>
    </citation>
    <scope>IDENTIFICATION</scope>
</reference>
<dbReference type="Pfam" id="PF10318">
    <property type="entry name" value="7TM_GPCR_Srh"/>
    <property type="match status" value="1"/>
</dbReference>
<name>A0A7E4VDX0_PANRE</name>
<keyword evidence="1" id="KW-0812">Transmembrane</keyword>
<organism evidence="2 3">
    <name type="scientific">Panagrellus redivivus</name>
    <name type="common">Microworm</name>
    <dbReference type="NCBI Taxonomy" id="6233"/>
    <lineage>
        <taxon>Eukaryota</taxon>
        <taxon>Metazoa</taxon>
        <taxon>Ecdysozoa</taxon>
        <taxon>Nematoda</taxon>
        <taxon>Chromadorea</taxon>
        <taxon>Rhabditida</taxon>
        <taxon>Tylenchina</taxon>
        <taxon>Panagrolaimomorpha</taxon>
        <taxon>Panagrolaimoidea</taxon>
        <taxon>Panagrolaimidae</taxon>
        <taxon>Panagrellus</taxon>
    </lineage>
</organism>
<protein>
    <submittedName>
        <fullName evidence="3">Serpentine Receptor, class T</fullName>
    </submittedName>
</protein>
<feature type="transmembrane region" description="Helical" evidence="1">
    <location>
        <begin position="246"/>
        <end position="274"/>
    </location>
</feature>
<keyword evidence="2" id="KW-1185">Reference proteome</keyword>
<proteinExistence type="predicted"/>
<dbReference type="Proteomes" id="UP000492821">
    <property type="component" value="Unassembled WGS sequence"/>
</dbReference>
<dbReference type="WBParaSite" id="Pan_g19113.t1">
    <property type="protein sequence ID" value="Pan_g19113.t1"/>
    <property type="gene ID" value="Pan_g19113"/>
</dbReference>
<keyword evidence="1" id="KW-1133">Transmembrane helix</keyword>
<dbReference type="AlphaFoldDB" id="A0A7E4VDX0"/>
<feature type="transmembrane region" description="Helical" evidence="1">
    <location>
        <begin position="22"/>
        <end position="41"/>
    </location>
</feature>
<feature type="transmembrane region" description="Helical" evidence="1">
    <location>
        <begin position="95"/>
        <end position="120"/>
    </location>
</feature>
<feature type="transmembrane region" description="Helical" evidence="1">
    <location>
        <begin position="203"/>
        <end position="226"/>
    </location>
</feature>
<dbReference type="InterPro" id="IPR019422">
    <property type="entry name" value="7TM_GPCR_serpentine_rcpt_Srh"/>
</dbReference>